<evidence type="ECO:0000313" key="2">
    <source>
        <dbReference type="EMBL" id="KAF1935347.1"/>
    </source>
</evidence>
<keyword evidence="3" id="KW-1185">Reference proteome</keyword>
<feature type="region of interest" description="Disordered" evidence="1">
    <location>
        <begin position="17"/>
        <end position="106"/>
    </location>
</feature>
<protein>
    <submittedName>
        <fullName evidence="2">Uncharacterized protein</fullName>
    </submittedName>
</protein>
<sequence length="106" mass="11491">TDWHIRFYLRFHTVAHNTRKQGSQHGLTDPNLGEGGKGRPGIAASTSASIHPPNVAIPNATRANKAASTASQTQIWEREAKDGLALPLPPPLPYTHQTLQSPMQHA</sequence>
<reference evidence="2" key="1">
    <citation type="journal article" date="2020" name="Stud. Mycol.">
        <title>101 Dothideomycetes genomes: a test case for predicting lifestyles and emergence of pathogens.</title>
        <authorList>
            <person name="Haridas S."/>
            <person name="Albert R."/>
            <person name="Binder M."/>
            <person name="Bloem J."/>
            <person name="Labutti K."/>
            <person name="Salamov A."/>
            <person name="Andreopoulos B."/>
            <person name="Baker S."/>
            <person name="Barry K."/>
            <person name="Bills G."/>
            <person name="Bluhm B."/>
            <person name="Cannon C."/>
            <person name="Castanera R."/>
            <person name="Culley D."/>
            <person name="Daum C."/>
            <person name="Ezra D."/>
            <person name="Gonzalez J."/>
            <person name="Henrissat B."/>
            <person name="Kuo A."/>
            <person name="Liang C."/>
            <person name="Lipzen A."/>
            <person name="Lutzoni F."/>
            <person name="Magnuson J."/>
            <person name="Mondo S."/>
            <person name="Nolan M."/>
            <person name="Ohm R."/>
            <person name="Pangilinan J."/>
            <person name="Park H.-J."/>
            <person name="Ramirez L."/>
            <person name="Alfaro M."/>
            <person name="Sun H."/>
            <person name="Tritt A."/>
            <person name="Yoshinaga Y."/>
            <person name="Zwiers L.-H."/>
            <person name="Turgeon B."/>
            <person name="Goodwin S."/>
            <person name="Spatafora J."/>
            <person name="Crous P."/>
            <person name="Grigoriev I."/>
        </authorList>
    </citation>
    <scope>NUCLEOTIDE SEQUENCE</scope>
    <source>
        <strain evidence="2">CBS 161.51</strain>
    </source>
</reference>
<feature type="compositionally biased region" description="Polar residues" evidence="1">
    <location>
        <begin position="95"/>
        <end position="106"/>
    </location>
</feature>
<evidence type="ECO:0000256" key="1">
    <source>
        <dbReference type="SAM" id="MobiDB-lite"/>
    </source>
</evidence>
<dbReference type="EMBL" id="ML976281">
    <property type="protein sequence ID" value="KAF1935347.1"/>
    <property type="molecule type" value="Genomic_DNA"/>
</dbReference>
<accession>A0A6A5SD36</accession>
<feature type="compositionally biased region" description="Polar residues" evidence="1">
    <location>
        <begin position="66"/>
        <end position="75"/>
    </location>
</feature>
<evidence type="ECO:0000313" key="3">
    <source>
        <dbReference type="Proteomes" id="UP000800038"/>
    </source>
</evidence>
<dbReference type="Proteomes" id="UP000800038">
    <property type="component" value="Unassembled WGS sequence"/>
</dbReference>
<proteinExistence type="predicted"/>
<organism evidence="2 3">
    <name type="scientific">Clathrospora elynae</name>
    <dbReference type="NCBI Taxonomy" id="706981"/>
    <lineage>
        <taxon>Eukaryota</taxon>
        <taxon>Fungi</taxon>
        <taxon>Dikarya</taxon>
        <taxon>Ascomycota</taxon>
        <taxon>Pezizomycotina</taxon>
        <taxon>Dothideomycetes</taxon>
        <taxon>Pleosporomycetidae</taxon>
        <taxon>Pleosporales</taxon>
        <taxon>Diademaceae</taxon>
        <taxon>Clathrospora</taxon>
    </lineage>
</organism>
<feature type="non-terminal residue" evidence="2">
    <location>
        <position position="1"/>
    </location>
</feature>
<dbReference type="AlphaFoldDB" id="A0A6A5SD36"/>
<name>A0A6A5SD36_9PLEO</name>
<gene>
    <name evidence="2" type="ORF">EJ02DRAFT_460459</name>
</gene>